<accession>A0A424WII1</accession>
<dbReference type="EMBL" id="QVXO01000004">
    <property type="protein sequence ID" value="RPJ93106.1"/>
    <property type="molecule type" value="Genomic_DNA"/>
</dbReference>
<evidence type="ECO:0000259" key="1">
    <source>
        <dbReference type="Pfam" id="PF12973"/>
    </source>
</evidence>
<name>A0A424WII1_ALCXX</name>
<gene>
    <name evidence="2" type="ORF">DY367_04130</name>
</gene>
<dbReference type="AlphaFoldDB" id="A0A424WII1"/>
<dbReference type="RefSeq" id="WP_059375485.1">
    <property type="nucleotide sequence ID" value="NZ_CP061008.1"/>
</dbReference>
<protein>
    <submittedName>
        <fullName evidence="2">Cupin</fullName>
    </submittedName>
</protein>
<feature type="domain" description="ChrR-like cupin" evidence="1">
    <location>
        <begin position="26"/>
        <end position="119"/>
    </location>
</feature>
<dbReference type="Proteomes" id="UP000285324">
    <property type="component" value="Unassembled WGS sequence"/>
</dbReference>
<dbReference type="CDD" id="cd20302">
    <property type="entry name" value="cupin_DAD"/>
    <property type="match status" value="1"/>
</dbReference>
<evidence type="ECO:0000313" key="2">
    <source>
        <dbReference type="EMBL" id="RPJ93106.1"/>
    </source>
</evidence>
<evidence type="ECO:0000313" key="3">
    <source>
        <dbReference type="Proteomes" id="UP000285324"/>
    </source>
</evidence>
<organism evidence="2 3">
    <name type="scientific">Alcaligenes xylosoxydans xylosoxydans</name>
    <name type="common">Achromobacter xylosoxidans</name>
    <dbReference type="NCBI Taxonomy" id="85698"/>
    <lineage>
        <taxon>Bacteria</taxon>
        <taxon>Pseudomonadati</taxon>
        <taxon>Pseudomonadota</taxon>
        <taxon>Betaproteobacteria</taxon>
        <taxon>Burkholderiales</taxon>
        <taxon>Alcaligenaceae</taxon>
        <taxon>Achromobacter</taxon>
    </lineage>
</organism>
<comment type="caution">
    <text evidence="2">The sequence shown here is derived from an EMBL/GenBank/DDBJ whole genome shotgun (WGS) entry which is preliminary data.</text>
</comment>
<dbReference type="SUPFAM" id="SSF51182">
    <property type="entry name" value="RmlC-like cupins"/>
    <property type="match status" value="1"/>
</dbReference>
<dbReference type="InterPro" id="IPR011051">
    <property type="entry name" value="RmlC_Cupin_sf"/>
</dbReference>
<reference evidence="2 3" key="1">
    <citation type="submission" date="2018-08" db="EMBL/GenBank/DDBJ databases">
        <title>Achromobacter xylosoxidans Genome sequencing and assembly.</title>
        <authorList>
            <person name="Wang R."/>
            <person name="Rensing C."/>
            <person name="Li Y."/>
        </authorList>
    </citation>
    <scope>NUCLEOTIDE SEQUENCE [LARGE SCALE GENOMIC DNA]</scope>
    <source>
        <strain evidence="2 3">GD003A</strain>
    </source>
</reference>
<sequence length="167" mass="19352">MNSVLPFPKELQPKGIRQEIVTPVLEGDDRLWVPIHDNVWFKPLLLNITHGYWTSVLRVRRKGVVSCHRHPATVHGYVLKGSWRYLEHDWTAKEGSYVFEPPGETHTLVSEEEGEMLTWFLVNGALIYVDENGKQTGYTDVFDRVEKCRAHYKSVGLSEDYLESIIR</sequence>
<dbReference type="Pfam" id="PF12973">
    <property type="entry name" value="Cupin_7"/>
    <property type="match status" value="1"/>
</dbReference>
<dbReference type="InterPro" id="IPR025979">
    <property type="entry name" value="ChrR-like_cupin_dom"/>
</dbReference>
<dbReference type="InterPro" id="IPR014710">
    <property type="entry name" value="RmlC-like_jellyroll"/>
</dbReference>
<dbReference type="Gene3D" id="2.60.120.10">
    <property type="entry name" value="Jelly Rolls"/>
    <property type="match status" value="1"/>
</dbReference>
<dbReference type="OrthoDB" id="564955at2"/>
<proteinExistence type="predicted"/>